<dbReference type="eggNOG" id="COG2318">
    <property type="taxonomic scope" value="Bacteria"/>
</dbReference>
<name>A0A1I4YQ21_9FLAO</name>
<proteinExistence type="predicted"/>
<dbReference type="InterPro" id="IPR034660">
    <property type="entry name" value="DinB/YfiT-like"/>
</dbReference>
<organism evidence="1 2">
    <name type="scientific">Flavobacterium succinicans</name>
    <dbReference type="NCBI Taxonomy" id="29536"/>
    <lineage>
        <taxon>Bacteria</taxon>
        <taxon>Pseudomonadati</taxon>
        <taxon>Bacteroidota</taxon>
        <taxon>Flavobacteriia</taxon>
        <taxon>Flavobacteriales</taxon>
        <taxon>Flavobacteriaceae</taxon>
        <taxon>Flavobacterium</taxon>
    </lineage>
</organism>
<evidence type="ECO:0000313" key="2">
    <source>
        <dbReference type="Proteomes" id="UP000182961"/>
    </source>
</evidence>
<gene>
    <name evidence="1" type="ORF">SAMN05444143_11269</name>
</gene>
<dbReference type="EMBL" id="FOUT01000012">
    <property type="protein sequence ID" value="SFN40106.1"/>
    <property type="molecule type" value="Genomic_DNA"/>
</dbReference>
<dbReference type="RefSeq" id="WP_035717803.1">
    <property type="nucleotide sequence ID" value="NZ_CBCRUM010000015.1"/>
</dbReference>
<dbReference type="SUPFAM" id="SSF109854">
    <property type="entry name" value="DinB/YfiT-like putative metalloenzymes"/>
    <property type="match status" value="1"/>
</dbReference>
<evidence type="ECO:0008006" key="3">
    <source>
        <dbReference type="Google" id="ProtNLM"/>
    </source>
</evidence>
<protein>
    <recommendedName>
        <fullName evidence="3">DUF1572 domain-containing protein</fullName>
    </recommendedName>
</protein>
<keyword evidence="2" id="KW-1185">Reference proteome</keyword>
<sequence length="156" mass="18015">MSHQITTQIALHLKQAYFGGNWTTSNFKDQVSNVTWQEANLAIKKGNSIAKLLFHCNYYINGLIPVLQGGTLDIKDKFSFESPVLTCEADWEQLKQKSWDEAELIASLIEKLPDSYLFDDFVEAKYGNYYRNFHGLIEHCHYHLGQIAIIKKEIKQ</sequence>
<dbReference type="Proteomes" id="UP000182961">
    <property type="component" value="Unassembled WGS sequence"/>
</dbReference>
<reference evidence="2" key="1">
    <citation type="submission" date="2016-10" db="EMBL/GenBank/DDBJ databases">
        <authorList>
            <person name="Varghese N."/>
            <person name="Submissions S."/>
        </authorList>
    </citation>
    <scope>NUCLEOTIDE SEQUENCE [LARGE SCALE GENOMIC DNA]</scope>
    <source>
        <strain evidence="2">DSM 4002</strain>
    </source>
</reference>
<evidence type="ECO:0000313" key="1">
    <source>
        <dbReference type="EMBL" id="SFN40106.1"/>
    </source>
</evidence>
<accession>A0A1I4YQ21</accession>
<dbReference type="AlphaFoldDB" id="A0A1I4YQ21"/>
<dbReference type="Gene3D" id="1.20.120.450">
    <property type="entry name" value="dinb family like domain"/>
    <property type="match status" value="1"/>
</dbReference>